<dbReference type="Gene3D" id="3.30.160.390">
    <property type="entry name" value="Integrase, DNA-binding domain"/>
    <property type="match status" value="1"/>
</dbReference>
<comment type="caution">
    <text evidence="5">The sequence shown here is derived from an EMBL/GenBank/DDBJ whole genome shotgun (WGS) entry which is preliminary data.</text>
</comment>
<dbReference type="GO" id="GO:0006310">
    <property type="term" value="P:DNA recombination"/>
    <property type="evidence" value="ECO:0007669"/>
    <property type="project" value="UniProtKB-KW"/>
</dbReference>
<feature type="domain" description="Tyr recombinase" evidence="4">
    <location>
        <begin position="226"/>
        <end position="417"/>
    </location>
</feature>
<keyword evidence="3" id="KW-0233">DNA recombination</keyword>
<dbReference type="InterPro" id="IPR002104">
    <property type="entry name" value="Integrase_catalytic"/>
</dbReference>
<dbReference type="InterPro" id="IPR011010">
    <property type="entry name" value="DNA_brk_join_enz"/>
</dbReference>
<dbReference type="Pfam" id="PF13356">
    <property type="entry name" value="Arm-DNA-bind_3"/>
    <property type="match status" value="1"/>
</dbReference>
<evidence type="ECO:0000256" key="1">
    <source>
        <dbReference type="ARBA" id="ARBA00008857"/>
    </source>
</evidence>
<dbReference type="EMBL" id="SACL01000004">
    <property type="protein sequence ID" value="RVT96313.1"/>
    <property type="molecule type" value="Genomic_DNA"/>
</dbReference>
<protein>
    <submittedName>
        <fullName evidence="5">DUF4102 domain-containing protein</fullName>
    </submittedName>
</protein>
<evidence type="ECO:0000313" key="5">
    <source>
        <dbReference type="EMBL" id="RVT96313.1"/>
    </source>
</evidence>
<evidence type="ECO:0000256" key="2">
    <source>
        <dbReference type="ARBA" id="ARBA00022908"/>
    </source>
</evidence>
<dbReference type="PANTHER" id="PTHR30629:SF2">
    <property type="entry name" value="PROPHAGE INTEGRASE INTS-RELATED"/>
    <property type="match status" value="1"/>
</dbReference>
<dbReference type="OrthoDB" id="7298605at2"/>
<dbReference type="RefSeq" id="WP_127788246.1">
    <property type="nucleotide sequence ID" value="NZ_SACL01000004.1"/>
</dbReference>
<dbReference type="SUPFAM" id="SSF56349">
    <property type="entry name" value="DNA breaking-rejoining enzymes"/>
    <property type="match status" value="1"/>
</dbReference>
<dbReference type="InterPro" id="IPR013762">
    <property type="entry name" value="Integrase-like_cat_sf"/>
</dbReference>
<comment type="similarity">
    <text evidence="1">Belongs to the 'phage' integrase family.</text>
</comment>
<name>A0A437MFA4_9PROT</name>
<reference evidence="5 6" key="1">
    <citation type="submission" date="2019-01" db="EMBL/GenBank/DDBJ databases">
        <authorList>
            <person name="Chen W.-M."/>
        </authorList>
    </citation>
    <scope>NUCLEOTIDE SEQUENCE [LARGE SCALE GENOMIC DNA]</scope>
    <source>
        <strain evidence="5 6">CCP-6</strain>
    </source>
</reference>
<dbReference type="GO" id="GO:0015074">
    <property type="term" value="P:DNA integration"/>
    <property type="evidence" value="ECO:0007669"/>
    <property type="project" value="UniProtKB-KW"/>
</dbReference>
<dbReference type="AlphaFoldDB" id="A0A437MFA4"/>
<accession>A0A437MFA4</accession>
<dbReference type="InterPro" id="IPR038488">
    <property type="entry name" value="Integrase_DNA-bd_sf"/>
</dbReference>
<organism evidence="5 6">
    <name type="scientific">Rhodovarius crocodyli</name>
    <dbReference type="NCBI Taxonomy" id="1979269"/>
    <lineage>
        <taxon>Bacteria</taxon>
        <taxon>Pseudomonadati</taxon>
        <taxon>Pseudomonadota</taxon>
        <taxon>Alphaproteobacteria</taxon>
        <taxon>Acetobacterales</taxon>
        <taxon>Roseomonadaceae</taxon>
        <taxon>Rhodovarius</taxon>
    </lineage>
</organism>
<dbReference type="InterPro" id="IPR050808">
    <property type="entry name" value="Phage_Integrase"/>
</dbReference>
<dbReference type="Pfam" id="PF00589">
    <property type="entry name" value="Phage_integrase"/>
    <property type="match status" value="1"/>
</dbReference>
<sequence length="465" mass="51423">MRIGVRTLEELLKRPGDAREIFWDDKTPGFGVRLGRGISYIVKFRVRGEGKQRFQTLGSYPELHPELAREQAEDIRRAAAKGRDLGEEEKYELAAEKKRRQDEADAEAKRLAAAIPISTLLDSWRSRTEQERDTKIAGGELARHEKEMLLIEARLLRPTFGALAISEYDAGSELQALLDRQGSWSAANNIRAAIVRIAKHINLETRAWASPARWPTKFELPGKPTKRWQHWSVEEVASLWVACGAFGRPGALARLMIITGCRENEAARVLWEHLRLTSSTLGPHWAQPPTSTKARREHLVPLSSPAVALIATISPRLAGPSKRPDEQEVSPLVFAGRSGKPFTGWPALKAALVATGKVKEGHLHDLRRSVATAMADAGIEVVVADKILNHASSATLPGVVGIYQRSELWDRRVAAMEKWAEVLGEAVARQTKLPLPEAWGLNEPLKDVPLARRATWAAKPPGPAS</sequence>
<gene>
    <name evidence="5" type="ORF">EOD42_14480</name>
</gene>
<proteinExistence type="inferred from homology"/>
<dbReference type="Proteomes" id="UP000282957">
    <property type="component" value="Unassembled WGS sequence"/>
</dbReference>
<evidence type="ECO:0000259" key="4">
    <source>
        <dbReference type="PROSITE" id="PS51898"/>
    </source>
</evidence>
<dbReference type="PROSITE" id="PS51898">
    <property type="entry name" value="TYR_RECOMBINASE"/>
    <property type="match status" value="1"/>
</dbReference>
<dbReference type="GO" id="GO:0003677">
    <property type="term" value="F:DNA binding"/>
    <property type="evidence" value="ECO:0007669"/>
    <property type="project" value="InterPro"/>
</dbReference>
<dbReference type="Gene3D" id="1.10.443.10">
    <property type="entry name" value="Intergrase catalytic core"/>
    <property type="match status" value="1"/>
</dbReference>
<keyword evidence="2" id="KW-0229">DNA integration</keyword>
<dbReference type="InterPro" id="IPR025166">
    <property type="entry name" value="Integrase_DNA_bind_dom"/>
</dbReference>
<evidence type="ECO:0000256" key="3">
    <source>
        <dbReference type="ARBA" id="ARBA00023172"/>
    </source>
</evidence>
<dbReference type="PANTHER" id="PTHR30629">
    <property type="entry name" value="PROPHAGE INTEGRASE"/>
    <property type="match status" value="1"/>
</dbReference>
<evidence type="ECO:0000313" key="6">
    <source>
        <dbReference type="Proteomes" id="UP000282957"/>
    </source>
</evidence>
<keyword evidence="6" id="KW-1185">Reference proteome</keyword>